<dbReference type="InterPro" id="IPR035986">
    <property type="entry name" value="PKD_dom_sf"/>
</dbReference>
<dbReference type="SMART" id="SM00089">
    <property type="entry name" value="PKD"/>
    <property type="match status" value="1"/>
</dbReference>
<protein>
    <submittedName>
        <fullName evidence="3">PKD domain-containing protein</fullName>
    </submittedName>
</protein>
<dbReference type="InterPro" id="IPR022409">
    <property type="entry name" value="PKD/Chitinase_dom"/>
</dbReference>
<dbReference type="Proteomes" id="UP000199421">
    <property type="component" value="Unassembled WGS sequence"/>
</dbReference>
<dbReference type="InterPro" id="IPR000601">
    <property type="entry name" value="PKD_dom"/>
</dbReference>
<gene>
    <name evidence="3" type="ORF">SAMN05661044_04476</name>
</gene>
<reference evidence="4" key="1">
    <citation type="submission" date="2016-10" db="EMBL/GenBank/DDBJ databases">
        <authorList>
            <person name="Varghese N."/>
            <person name="Submissions S."/>
        </authorList>
    </citation>
    <scope>NUCLEOTIDE SEQUENCE [LARGE SCALE GENOMIC DNA]</scope>
    <source>
        <strain evidence="4">DSM 18733</strain>
    </source>
</reference>
<feature type="domain" description="PKD" evidence="2">
    <location>
        <begin position="64"/>
        <end position="112"/>
    </location>
</feature>
<dbReference type="InterPro" id="IPR013783">
    <property type="entry name" value="Ig-like_fold"/>
</dbReference>
<evidence type="ECO:0000259" key="2">
    <source>
        <dbReference type="PROSITE" id="PS50093"/>
    </source>
</evidence>
<sequence>MSYKTLKPMKTRYTIQVGCSIGLIIMLFQACKDDFKLPAIDVLYELEVSGNQVKFNNSTVGGSSYRWEFGDGETSIEENPTHIYPGKGKYVATLYVTAGNGEIVEGSTVIRISKSSPIKMDDNSLADWDTITANIIQPGNAGGIIEEIKLDYDGNYIYLYGSLATKVANEDIFDFYIDSDDNIATGLLTGTFTEGAYDILLEGPILSGNMDIFYHTGEQSDFSFDTQSISEAYSLGTVAENAKGVRFEMRIDRTKLKNLTGKGMRLGINVVKNDWSASIGFAPAEGDPAFYLNMED</sequence>
<organism evidence="3 4">
    <name type="scientific">Olivibacter domesticus</name>
    <name type="common">Pseudosphingobacterium domesticum</name>
    <dbReference type="NCBI Taxonomy" id="407022"/>
    <lineage>
        <taxon>Bacteria</taxon>
        <taxon>Pseudomonadati</taxon>
        <taxon>Bacteroidota</taxon>
        <taxon>Sphingobacteriia</taxon>
        <taxon>Sphingobacteriales</taxon>
        <taxon>Sphingobacteriaceae</taxon>
        <taxon>Olivibacter</taxon>
    </lineage>
</organism>
<evidence type="ECO:0000313" key="4">
    <source>
        <dbReference type="Proteomes" id="UP000199421"/>
    </source>
</evidence>
<feature type="transmembrane region" description="Helical" evidence="1">
    <location>
        <begin position="12"/>
        <end position="30"/>
    </location>
</feature>
<proteinExistence type="predicted"/>
<keyword evidence="4" id="KW-1185">Reference proteome</keyword>
<dbReference type="SUPFAM" id="SSF49299">
    <property type="entry name" value="PKD domain"/>
    <property type="match status" value="1"/>
</dbReference>
<dbReference type="Gene3D" id="2.60.40.10">
    <property type="entry name" value="Immunoglobulins"/>
    <property type="match status" value="1"/>
</dbReference>
<dbReference type="PROSITE" id="PS50093">
    <property type="entry name" value="PKD"/>
    <property type="match status" value="1"/>
</dbReference>
<dbReference type="AlphaFoldDB" id="A0A1H7W9U2"/>
<dbReference type="EMBL" id="FOAF01000008">
    <property type="protein sequence ID" value="SEM18104.1"/>
    <property type="molecule type" value="Genomic_DNA"/>
</dbReference>
<keyword evidence="1" id="KW-0472">Membrane</keyword>
<name>A0A1H7W9U2_OLID1</name>
<accession>A0A1H7W9U2</accession>
<dbReference type="PROSITE" id="PS51257">
    <property type="entry name" value="PROKAR_LIPOPROTEIN"/>
    <property type="match status" value="1"/>
</dbReference>
<dbReference type="CDD" id="cd00146">
    <property type="entry name" value="PKD"/>
    <property type="match status" value="1"/>
</dbReference>
<dbReference type="STRING" id="407022.SAMN05661044_04476"/>
<dbReference type="OrthoDB" id="7443339at2"/>
<evidence type="ECO:0000256" key="1">
    <source>
        <dbReference type="SAM" id="Phobius"/>
    </source>
</evidence>
<dbReference type="SUPFAM" id="SSF49344">
    <property type="entry name" value="CBD9-like"/>
    <property type="match status" value="1"/>
</dbReference>
<evidence type="ECO:0000313" key="3">
    <source>
        <dbReference type="EMBL" id="SEM18104.1"/>
    </source>
</evidence>
<dbReference type="Pfam" id="PF18911">
    <property type="entry name" value="PKD_4"/>
    <property type="match status" value="1"/>
</dbReference>
<keyword evidence="1" id="KW-1133">Transmembrane helix</keyword>
<keyword evidence="1" id="KW-0812">Transmembrane</keyword>